<keyword evidence="2" id="KW-1185">Reference proteome</keyword>
<evidence type="ECO:0000313" key="2">
    <source>
        <dbReference type="Proteomes" id="UP000198211"/>
    </source>
</evidence>
<sequence length="180" mass="19772">LQFMDKSHHGRYLGVQVGSTDGSAATWIKADAQLALRLRLAMQKTMTVDQRSVIAAAIIVPKLLFVAQHAWPTAAHVLSLDRKICNFVCHAVYTEAVTGTSAWLNAEVGGLPRLDGGLNVPDLRVESSPWRLVRCLSGRSKGRNWTTSLVTFSLRPSRQATPRCFTSHPATIRTKPRVSV</sequence>
<dbReference type="EMBL" id="NBNE01017494">
    <property type="protein sequence ID" value="OWY92705.1"/>
    <property type="molecule type" value="Genomic_DNA"/>
</dbReference>
<reference evidence="2" key="1">
    <citation type="submission" date="2017-03" db="EMBL/GenBank/DDBJ databases">
        <title>Phytopthora megakarya and P. palmivora, two closely related causual agents of cacao black pod achieved similar genome size and gene model numbers by different mechanisms.</title>
        <authorList>
            <person name="Ali S."/>
            <person name="Shao J."/>
            <person name="Larry D.J."/>
            <person name="Kronmiller B."/>
            <person name="Shen D."/>
            <person name="Strem M.D."/>
            <person name="Melnick R.L."/>
            <person name="Guiltinan M.J."/>
            <person name="Tyler B.M."/>
            <person name="Meinhardt L.W."/>
            <person name="Bailey B.A."/>
        </authorList>
    </citation>
    <scope>NUCLEOTIDE SEQUENCE [LARGE SCALE GENOMIC DNA]</scope>
    <source>
        <strain evidence="2">zdho120</strain>
    </source>
</reference>
<proteinExistence type="predicted"/>
<feature type="non-terminal residue" evidence="1">
    <location>
        <position position="1"/>
    </location>
</feature>
<accession>A0A225UI72</accession>
<comment type="caution">
    <text evidence="1">The sequence shown here is derived from an EMBL/GenBank/DDBJ whole genome shotgun (WGS) entry which is preliminary data.</text>
</comment>
<dbReference type="AlphaFoldDB" id="A0A225UI72"/>
<gene>
    <name evidence="1" type="ORF">PHMEG_00038176</name>
</gene>
<organism evidence="1 2">
    <name type="scientific">Phytophthora megakarya</name>
    <dbReference type="NCBI Taxonomy" id="4795"/>
    <lineage>
        <taxon>Eukaryota</taxon>
        <taxon>Sar</taxon>
        <taxon>Stramenopiles</taxon>
        <taxon>Oomycota</taxon>
        <taxon>Peronosporomycetes</taxon>
        <taxon>Peronosporales</taxon>
        <taxon>Peronosporaceae</taxon>
        <taxon>Phytophthora</taxon>
    </lineage>
</organism>
<dbReference type="Proteomes" id="UP000198211">
    <property type="component" value="Unassembled WGS sequence"/>
</dbReference>
<name>A0A225UI72_9STRA</name>
<dbReference type="OrthoDB" id="129342at2759"/>
<evidence type="ECO:0000313" key="1">
    <source>
        <dbReference type="EMBL" id="OWY92705.1"/>
    </source>
</evidence>
<protein>
    <submittedName>
        <fullName evidence="1">Secreted peptide</fullName>
    </submittedName>
</protein>